<protein>
    <recommendedName>
        <fullName evidence="4 8">Sucrose-6-phosphate hydrolase</fullName>
        <ecNumber evidence="3 8">3.2.1.26</ecNumber>
    </recommendedName>
    <alternativeName>
        <fullName evidence="7 9">Invertase</fullName>
    </alternativeName>
</protein>
<comment type="function">
    <text evidence="9">Enables the bacterium to metabolize sucrose as a sole carbon source.</text>
</comment>
<comment type="catalytic activity">
    <reaction evidence="8">
        <text>Hydrolysis of terminal non-reducing beta-D-fructofuranoside residues in beta-D-fructofuranosides.</text>
        <dbReference type="EC" id="3.2.1.26"/>
    </reaction>
</comment>
<dbReference type="SUPFAM" id="SSF75005">
    <property type="entry name" value="Arabinanase/levansucrase/invertase"/>
    <property type="match status" value="1"/>
</dbReference>
<dbReference type="CDD" id="cd18623">
    <property type="entry name" value="GH32_ScrB-like"/>
    <property type="match status" value="1"/>
</dbReference>
<dbReference type="Gene3D" id="2.60.120.560">
    <property type="entry name" value="Exo-inulinase, domain 1"/>
    <property type="match status" value="1"/>
</dbReference>
<dbReference type="Gene3D" id="2.115.10.20">
    <property type="entry name" value="Glycosyl hydrolase domain, family 43"/>
    <property type="match status" value="1"/>
</dbReference>
<evidence type="ECO:0000256" key="4">
    <source>
        <dbReference type="ARBA" id="ARBA00019623"/>
    </source>
</evidence>
<dbReference type="SUPFAM" id="SSF49899">
    <property type="entry name" value="Concanavalin A-like lectins/glucanases"/>
    <property type="match status" value="1"/>
</dbReference>
<dbReference type="InterPro" id="IPR006232">
    <property type="entry name" value="Suc6P_hydrolase"/>
</dbReference>
<dbReference type="Pfam" id="PF08244">
    <property type="entry name" value="Glyco_hydro_32C"/>
    <property type="match status" value="1"/>
</dbReference>
<keyword evidence="6 8" id="KW-0326">Glycosidase</keyword>
<dbReference type="InterPro" id="IPR018053">
    <property type="entry name" value="Glyco_hydro_32_AS"/>
</dbReference>
<dbReference type="SMART" id="SM00640">
    <property type="entry name" value="Glyco_32"/>
    <property type="match status" value="1"/>
</dbReference>
<dbReference type="EMBL" id="DVIQ01000075">
    <property type="protein sequence ID" value="HIS32313.1"/>
    <property type="molecule type" value="Genomic_DNA"/>
</dbReference>
<reference evidence="12" key="2">
    <citation type="journal article" date="2021" name="PeerJ">
        <title>Extensive microbial diversity within the chicken gut microbiome revealed by metagenomics and culture.</title>
        <authorList>
            <person name="Gilroy R."/>
            <person name="Ravi A."/>
            <person name="Getino M."/>
            <person name="Pursley I."/>
            <person name="Horton D.L."/>
            <person name="Alikhan N.F."/>
            <person name="Baker D."/>
            <person name="Gharbi K."/>
            <person name="Hall N."/>
            <person name="Watson M."/>
            <person name="Adriaenssens E.M."/>
            <person name="Foster-Nyarko E."/>
            <person name="Jarju S."/>
            <person name="Secka A."/>
            <person name="Antonio M."/>
            <person name="Oren A."/>
            <person name="Chaudhuri R.R."/>
            <person name="La Ragione R."/>
            <person name="Hildebrand F."/>
            <person name="Pallen M.J."/>
        </authorList>
    </citation>
    <scope>NUCLEOTIDE SEQUENCE</scope>
    <source>
        <strain evidence="12">CHK190-19873</strain>
    </source>
</reference>
<keyword evidence="9" id="KW-0963">Cytoplasm</keyword>
<dbReference type="Pfam" id="PF00251">
    <property type="entry name" value="Glyco_hydro_32N"/>
    <property type="match status" value="1"/>
</dbReference>
<keyword evidence="9" id="KW-0119">Carbohydrate metabolism</keyword>
<evidence type="ECO:0000256" key="7">
    <source>
        <dbReference type="ARBA" id="ARBA00033367"/>
    </source>
</evidence>
<reference evidence="12" key="1">
    <citation type="submission" date="2020-10" db="EMBL/GenBank/DDBJ databases">
        <authorList>
            <person name="Gilroy R."/>
        </authorList>
    </citation>
    <scope>NUCLEOTIDE SEQUENCE</scope>
    <source>
        <strain evidence="12">CHK190-19873</strain>
    </source>
</reference>
<dbReference type="Proteomes" id="UP000823935">
    <property type="component" value="Unassembled WGS sequence"/>
</dbReference>
<feature type="domain" description="Glycosyl hydrolase family 32 N-terminal" evidence="10">
    <location>
        <begin position="33"/>
        <end position="340"/>
    </location>
</feature>
<evidence type="ECO:0000256" key="9">
    <source>
        <dbReference type="RuleBase" id="RU365015"/>
    </source>
</evidence>
<dbReference type="InterPro" id="IPR051214">
    <property type="entry name" value="GH32_Enzymes"/>
</dbReference>
<proteinExistence type="inferred from homology"/>
<dbReference type="PANTHER" id="PTHR43101:SF1">
    <property type="entry name" value="BETA-FRUCTOSIDASE"/>
    <property type="match status" value="1"/>
</dbReference>
<dbReference type="InterPro" id="IPR013189">
    <property type="entry name" value="Glyco_hydro_32_C"/>
</dbReference>
<evidence type="ECO:0000313" key="12">
    <source>
        <dbReference type="EMBL" id="HIS32313.1"/>
    </source>
</evidence>
<comment type="pathway">
    <text evidence="1 9">Glycan biosynthesis; sucrose metabolism.</text>
</comment>
<feature type="domain" description="Glycosyl hydrolase family 32 C-terminal" evidence="11">
    <location>
        <begin position="420"/>
        <end position="456"/>
    </location>
</feature>
<dbReference type="AlphaFoldDB" id="A0A9D1JL22"/>
<evidence type="ECO:0000256" key="2">
    <source>
        <dbReference type="ARBA" id="ARBA00009902"/>
    </source>
</evidence>
<dbReference type="InterPro" id="IPR023296">
    <property type="entry name" value="Glyco_hydro_beta-prop_sf"/>
</dbReference>
<keyword evidence="5 8" id="KW-0378">Hydrolase</keyword>
<comment type="caution">
    <text evidence="12">The sequence shown here is derived from an EMBL/GenBank/DDBJ whole genome shotgun (WGS) entry which is preliminary data.</text>
</comment>
<dbReference type="InterPro" id="IPR013320">
    <property type="entry name" value="ConA-like_dom_sf"/>
</dbReference>
<dbReference type="GO" id="GO:0005737">
    <property type="term" value="C:cytoplasm"/>
    <property type="evidence" value="ECO:0007669"/>
    <property type="project" value="UniProtKB-SubCell"/>
</dbReference>
<dbReference type="NCBIfam" id="TIGR01322">
    <property type="entry name" value="scrB_fam"/>
    <property type="match status" value="1"/>
</dbReference>
<comment type="subcellular location">
    <subcellularLocation>
        <location evidence="9">Cytoplasm</location>
    </subcellularLocation>
</comment>
<evidence type="ECO:0000313" key="13">
    <source>
        <dbReference type="Proteomes" id="UP000823935"/>
    </source>
</evidence>
<evidence type="ECO:0000259" key="11">
    <source>
        <dbReference type="Pfam" id="PF08244"/>
    </source>
</evidence>
<dbReference type="GO" id="GO:0004564">
    <property type="term" value="F:beta-fructofuranosidase activity"/>
    <property type="evidence" value="ECO:0007669"/>
    <property type="project" value="UniProtKB-EC"/>
</dbReference>
<evidence type="ECO:0000256" key="1">
    <source>
        <dbReference type="ARBA" id="ARBA00004914"/>
    </source>
</evidence>
<accession>A0A9D1JL22</accession>
<evidence type="ECO:0000256" key="8">
    <source>
        <dbReference type="RuleBase" id="RU362110"/>
    </source>
</evidence>
<dbReference type="EC" id="3.2.1.26" evidence="3 8"/>
<comment type="similarity">
    <text evidence="2 8">Belongs to the glycosyl hydrolase 32 family.</text>
</comment>
<dbReference type="InterPro" id="IPR001362">
    <property type="entry name" value="Glyco_hydro_32"/>
</dbReference>
<dbReference type="PANTHER" id="PTHR43101">
    <property type="entry name" value="BETA-FRUCTOSIDASE"/>
    <property type="match status" value="1"/>
</dbReference>
<organism evidence="12 13">
    <name type="scientific">Candidatus Limivivens intestinipullorum</name>
    <dbReference type="NCBI Taxonomy" id="2840858"/>
    <lineage>
        <taxon>Bacteria</taxon>
        <taxon>Bacillati</taxon>
        <taxon>Bacillota</taxon>
        <taxon>Clostridia</taxon>
        <taxon>Lachnospirales</taxon>
        <taxon>Lachnospiraceae</taxon>
        <taxon>Lachnospiraceae incertae sedis</taxon>
        <taxon>Candidatus Limivivens</taxon>
    </lineage>
</organism>
<sequence>MNILSKDLLFAARCAERLYARKVEQDPWRLRFHLMPPVGWMNDPNGLSWYQGAYHVFFQYTPTNPEGGLKLWGHYRSKDLLDWEYLGPAIIPDCPRDCHGAYSGSAFVLEDTMHVFYTGNVKYQGNYDYIHNGRGSFVLHTESRGGVYFGEKECALDMEDYPEGYTCHIRDPKVWKDGNACYMILGARREDDRGGVLIYSSGDLKNWRLLREMTTENAFGYMWECPDLFALGGNTYLSCSPQGVEKEEYRFQNVYQSGWFRVEGDWKGECRLRDFTEWDLGFDFYAPQTFQDASGRRILIGWMGIPDADYRNPETARGWRHALTVPREITEKDGRLYQYPVKELESLRAKETRLENEKEVSVPEGVFDLEIHAPDKDFCEIHIGGELKFIYKNGMMELSFQGDSGAGRTVRRGRITELREIRVLCDTSAVEIYVNRGEAVFTTRYYPPAQNMALALRGCSGENILWNMRAIRLANKTQEGERDEII</sequence>
<dbReference type="PROSITE" id="PS00609">
    <property type="entry name" value="GLYCOSYL_HYDROL_F32"/>
    <property type="match status" value="1"/>
</dbReference>
<evidence type="ECO:0000256" key="5">
    <source>
        <dbReference type="ARBA" id="ARBA00022801"/>
    </source>
</evidence>
<dbReference type="InterPro" id="IPR013148">
    <property type="entry name" value="Glyco_hydro_32_N"/>
</dbReference>
<gene>
    <name evidence="12" type="ORF">IAB44_12335</name>
</gene>
<dbReference type="GO" id="GO:0005975">
    <property type="term" value="P:carbohydrate metabolic process"/>
    <property type="evidence" value="ECO:0007669"/>
    <property type="project" value="InterPro"/>
</dbReference>
<evidence type="ECO:0000256" key="3">
    <source>
        <dbReference type="ARBA" id="ARBA00012758"/>
    </source>
</evidence>
<evidence type="ECO:0000256" key="6">
    <source>
        <dbReference type="ARBA" id="ARBA00023295"/>
    </source>
</evidence>
<name>A0A9D1JL22_9FIRM</name>
<evidence type="ECO:0000259" key="10">
    <source>
        <dbReference type="Pfam" id="PF00251"/>
    </source>
</evidence>